<name>A0A8R1TQ19_ONCVO</name>
<evidence type="ECO:0000313" key="2">
    <source>
        <dbReference type="Proteomes" id="UP000024404"/>
    </source>
</evidence>
<dbReference type="AlphaFoldDB" id="A0A8R1TQ19"/>
<reference evidence="2" key="1">
    <citation type="submission" date="2013-10" db="EMBL/GenBank/DDBJ databases">
        <title>Genome sequencing of Onchocerca volvulus.</title>
        <authorList>
            <person name="Cotton J."/>
            <person name="Tsai J."/>
            <person name="Stanley E."/>
            <person name="Tracey A."/>
            <person name="Holroyd N."/>
            <person name="Lustigman S."/>
            <person name="Berriman M."/>
        </authorList>
    </citation>
    <scope>NUCLEOTIDE SEQUENCE</scope>
</reference>
<reference evidence="1" key="2">
    <citation type="submission" date="2022-06" db="UniProtKB">
        <authorList>
            <consortium name="EnsemblMetazoa"/>
        </authorList>
    </citation>
    <scope>IDENTIFICATION</scope>
</reference>
<proteinExistence type="predicted"/>
<evidence type="ECO:0000313" key="1">
    <source>
        <dbReference type="EnsemblMetazoa" id="OVOC2664.1"/>
    </source>
</evidence>
<accession>A0A8R1TQ19</accession>
<organism evidence="1 2">
    <name type="scientific">Onchocerca volvulus</name>
    <dbReference type="NCBI Taxonomy" id="6282"/>
    <lineage>
        <taxon>Eukaryota</taxon>
        <taxon>Metazoa</taxon>
        <taxon>Ecdysozoa</taxon>
        <taxon>Nematoda</taxon>
        <taxon>Chromadorea</taxon>
        <taxon>Rhabditida</taxon>
        <taxon>Spirurina</taxon>
        <taxon>Spiruromorpha</taxon>
        <taxon>Filarioidea</taxon>
        <taxon>Onchocercidae</taxon>
        <taxon>Onchocerca</taxon>
    </lineage>
</organism>
<protein>
    <submittedName>
        <fullName evidence="1">Uncharacterized protein</fullName>
    </submittedName>
</protein>
<keyword evidence="2" id="KW-1185">Reference proteome</keyword>
<dbReference type="EMBL" id="CMVM020000075">
    <property type="status" value="NOT_ANNOTATED_CDS"/>
    <property type="molecule type" value="Genomic_DNA"/>
</dbReference>
<dbReference type="EnsemblMetazoa" id="OVOC2664.1">
    <property type="protein sequence ID" value="OVOC2664.1"/>
    <property type="gene ID" value="WBGene00239473"/>
</dbReference>
<dbReference type="Proteomes" id="UP000024404">
    <property type="component" value="Unassembled WGS sequence"/>
</dbReference>
<sequence>MLYCAASFHFNLSSKQIENLCICSKAEISAELEQKFPKGMSEENCNVTMFPLKKYIYMPPQKSLIAKLLGKQTKVEQAERETSASSNAMKSCYYNLDLQGGNDQLSQSIIRTSANISDQFLNSAQNNQKNTYQHSLSTTNIFREFLEFNNSSSAELPTDCSRDFSNSHDAFEIFAWNQKKNWENSEETSMFGTPSEYCYCSNNSQSY</sequence>